<accession>A0ABP6TQR9</accession>
<organism evidence="2 3">
    <name type="scientific">Streptomyces prasinosporus</name>
    <dbReference type="NCBI Taxonomy" id="68256"/>
    <lineage>
        <taxon>Bacteria</taxon>
        <taxon>Bacillati</taxon>
        <taxon>Actinomycetota</taxon>
        <taxon>Actinomycetes</taxon>
        <taxon>Kitasatosporales</taxon>
        <taxon>Streptomycetaceae</taxon>
        <taxon>Streptomyces</taxon>
        <taxon>Streptomyces albogriseolus group</taxon>
    </lineage>
</organism>
<comment type="caution">
    <text evidence="2">The sequence shown here is derived from an EMBL/GenBank/DDBJ whole genome shotgun (WGS) entry which is preliminary data.</text>
</comment>
<sequence length="75" mass="8000">MNDHIEPGGSDAHDAAHEHDHGALGDAEFAEFMELAAEEGFDLEDVEGAHRGGGPRPASGARRRRPSPTSASRPW</sequence>
<evidence type="ECO:0000313" key="3">
    <source>
        <dbReference type="Proteomes" id="UP001501455"/>
    </source>
</evidence>
<proteinExistence type="predicted"/>
<feature type="compositionally biased region" description="Basic and acidic residues" evidence="1">
    <location>
        <begin position="1"/>
        <end position="23"/>
    </location>
</feature>
<name>A0ABP6TQR9_9ACTN</name>
<keyword evidence="3" id="KW-1185">Reference proteome</keyword>
<dbReference type="EMBL" id="BAAAXF010000028">
    <property type="protein sequence ID" value="GAA3497018.1"/>
    <property type="molecule type" value="Genomic_DNA"/>
</dbReference>
<protein>
    <submittedName>
        <fullName evidence="2">Uncharacterized protein</fullName>
    </submittedName>
</protein>
<reference evidence="3" key="1">
    <citation type="journal article" date="2019" name="Int. J. Syst. Evol. Microbiol.">
        <title>The Global Catalogue of Microorganisms (GCM) 10K type strain sequencing project: providing services to taxonomists for standard genome sequencing and annotation.</title>
        <authorList>
            <consortium name="The Broad Institute Genomics Platform"/>
            <consortium name="The Broad Institute Genome Sequencing Center for Infectious Disease"/>
            <person name="Wu L."/>
            <person name="Ma J."/>
        </authorList>
    </citation>
    <scope>NUCLEOTIDE SEQUENCE [LARGE SCALE GENOMIC DNA]</scope>
    <source>
        <strain evidence="3">JCM 4816</strain>
    </source>
</reference>
<dbReference type="Proteomes" id="UP001501455">
    <property type="component" value="Unassembled WGS sequence"/>
</dbReference>
<evidence type="ECO:0000256" key="1">
    <source>
        <dbReference type="SAM" id="MobiDB-lite"/>
    </source>
</evidence>
<feature type="region of interest" description="Disordered" evidence="1">
    <location>
        <begin position="1"/>
        <end position="75"/>
    </location>
</feature>
<evidence type="ECO:0000313" key="2">
    <source>
        <dbReference type="EMBL" id="GAA3497018.1"/>
    </source>
</evidence>
<gene>
    <name evidence="2" type="ORF">GCM10019016_041190</name>
</gene>
<feature type="compositionally biased region" description="Acidic residues" evidence="1">
    <location>
        <begin position="28"/>
        <end position="46"/>
    </location>
</feature>